<protein>
    <submittedName>
        <fullName evidence="2">Invasion associated locus B family protein</fullName>
    </submittedName>
</protein>
<accession>A0ABW5C9T8</accession>
<dbReference type="Pfam" id="PF06776">
    <property type="entry name" value="IalB"/>
    <property type="match status" value="1"/>
</dbReference>
<keyword evidence="3" id="KW-1185">Reference proteome</keyword>
<reference evidence="3" key="1">
    <citation type="journal article" date="2019" name="Int. J. Syst. Evol. Microbiol.">
        <title>The Global Catalogue of Microorganisms (GCM) 10K type strain sequencing project: providing services to taxonomists for standard genome sequencing and annotation.</title>
        <authorList>
            <consortium name="The Broad Institute Genomics Platform"/>
            <consortium name="The Broad Institute Genome Sequencing Center for Infectious Disease"/>
            <person name="Wu L."/>
            <person name="Ma J."/>
        </authorList>
    </citation>
    <scope>NUCLEOTIDE SEQUENCE [LARGE SCALE GENOMIC DNA]</scope>
    <source>
        <strain evidence="3">KCTC 15012</strain>
    </source>
</reference>
<gene>
    <name evidence="2" type="ORF">ACFSNB_09565</name>
</gene>
<feature type="signal peptide" evidence="1">
    <location>
        <begin position="1"/>
        <end position="27"/>
    </location>
</feature>
<dbReference type="InterPro" id="IPR038696">
    <property type="entry name" value="IalB_sf"/>
</dbReference>
<feature type="chain" id="PRO_5047502488" evidence="1">
    <location>
        <begin position="28"/>
        <end position="184"/>
    </location>
</feature>
<dbReference type="InterPro" id="IPR010642">
    <property type="entry name" value="Invasion_prot_B"/>
</dbReference>
<organism evidence="2 3">
    <name type="scientific">Phaeospirillum tilakii</name>
    <dbReference type="NCBI Taxonomy" id="741673"/>
    <lineage>
        <taxon>Bacteria</taxon>
        <taxon>Pseudomonadati</taxon>
        <taxon>Pseudomonadota</taxon>
        <taxon>Alphaproteobacteria</taxon>
        <taxon>Rhodospirillales</taxon>
        <taxon>Rhodospirillaceae</taxon>
        <taxon>Phaeospirillum</taxon>
    </lineage>
</organism>
<evidence type="ECO:0000313" key="2">
    <source>
        <dbReference type="EMBL" id="MFD2234054.1"/>
    </source>
</evidence>
<proteinExistence type="predicted"/>
<name>A0ABW5C9T8_9PROT</name>
<dbReference type="Gene3D" id="2.60.40.1880">
    <property type="entry name" value="Invasion associated locus B (IalB) protein"/>
    <property type="match status" value="1"/>
</dbReference>
<comment type="caution">
    <text evidence="2">The sequence shown here is derived from an EMBL/GenBank/DDBJ whole genome shotgun (WGS) entry which is preliminary data.</text>
</comment>
<dbReference type="RefSeq" id="WP_377315952.1">
    <property type="nucleotide sequence ID" value="NZ_JBHUIY010000016.1"/>
</dbReference>
<keyword evidence="1" id="KW-0732">Signal</keyword>
<dbReference type="Proteomes" id="UP001597296">
    <property type="component" value="Unassembled WGS sequence"/>
</dbReference>
<evidence type="ECO:0000313" key="3">
    <source>
        <dbReference type="Proteomes" id="UP001597296"/>
    </source>
</evidence>
<dbReference type="EMBL" id="JBHUIY010000016">
    <property type="protein sequence ID" value="MFD2234054.1"/>
    <property type="molecule type" value="Genomic_DNA"/>
</dbReference>
<sequence>MDHPKRSLAAGAALALALTVAAGPAAAEGQTPPPAPPPAAAKPAPIRFEDWGLVCRVPPTGGEERCFIEQSQMLKDGDKRVLDVVIGTFGPEGELTMVATFPLGINLTVGAAFRIDDQPPQPIRIQQCVPVGCLGTIRLDDATLDRLRHAHHLAFAVMPFGADKTVAITASLKGFGPALDALKR</sequence>
<evidence type="ECO:0000256" key="1">
    <source>
        <dbReference type="SAM" id="SignalP"/>
    </source>
</evidence>